<sequence length="286" mass="32485">MSCMPSVARGELTTPDGSIVDYDKTAIPDGENKYHYIPSDDLAFVDDQGLSDRNTILKGDEYIANVYRLRSRNGEVPPSSIDDVTNGVLLRKDLHAMLGYGEIAFIKTPNYELEPEHIKRFERGSPGDHITLQILKKPDNYDPIMLEANCRMGPVPPDRAFTCGANIDALFQGEGRSLLSTTILDYFYGIAAYKYWHSGVPTAIVEHRQNYHAQLAPALTYFPSSQEHKISRGDERCIGQVMDEANTTLMWYRGIKQREAAKRKEKDVKQEERDKVIEWRSHLEIS</sequence>
<evidence type="ECO:0000313" key="1">
    <source>
        <dbReference type="EMBL" id="KAI9458110.1"/>
    </source>
</evidence>
<evidence type="ECO:0000313" key="2">
    <source>
        <dbReference type="Proteomes" id="UP001207468"/>
    </source>
</evidence>
<comment type="caution">
    <text evidence="1">The sequence shown here is derived from an EMBL/GenBank/DDBJ whole genome shotgun (WGS) entry which is preliminary data.</text>
</comment>
<organism evidence="1 2">
    <name type="scientific">Russula earlei</name>
    <dbReference type="NCBI Taxonomy" id="71964"/>
    <lineage>
        <taxon>Eukaryota</taxon>
        <taxon>Fungi</taxon>
        <taxon>Dikarya</taxon>
        <taxon>Basidiomycota</taxon>
        <taxon>Agaricomycotina</taxon>
        <taxon>Agaricomycetes</taxon>
        <taxon>Russulales</taxon>
        <taxon>Russulaceae</taxon>
        <taxon>Russula</taxon>
    </lineage>
</organism>
<dbReference type="EMBL" id="JAGFNK010000213">
    <property type="protein sequence ID" value="KAI9458110.1"/>
    <property type="molecule type" value="Genomic_DNA"/>
</dbReference>
<reference evidence="1" key="1">
    <citation type="submission" date="2021-03" db="EMBL/GenBank/DDBJ databases">
        <title>Evolutionary priming and transition to the ectomycorrhizal habit in an iconic lineage of mushroom-forming fungi: is preadaptation a requirement?</title>
        <authorList>
            <consortium name="DOE Joint Genome Institute"/>
            <person name="Looney B.P."/>
            <person name="Miyauchi S."/>
            <person name="Morin E."/>
            <person name="Drula E."/>
            <person name="Courty P.E."/>
            <person name="Chicoki N."/>
            <person name="Fauchery L."/>
            <person name="Kohler A."/>
            <person name="Kuo A."/>
            <person name="LaButti K."/>
            <person name="Pangilinan J."/>
            <person name="Lipzen A."/>
            <person name="Riley R."/>
            <person name="Andreopoulos W."/>
            <person name="He G."/>
            <person name="Johnson J."/>
            <person name="Barry K.W."/>
            <person name="Grigoriev I.V."/>
            <person name="Nagy L."/>
            <person name="Hibbett D."/>
            <person name="Henrissat B."/>
            <person name="Matheny P.B."/>
            <person name="Labbe J."/>
            <person name="Martin A.F."/>
        </authorList>
    </citation>
    <scope>NUCLEOTIDE SEQUENCE</scope>
    <source>
        <strain evidence="1">BPL698</strain>
    </source>
</reference>
<dbReference type="Proteomes" id="UP001207468">
    <property type="component" value="Unassembled WGS sequence"/>
</dbReference>
<protein>
    <submittedName>
        <fullName evidence="1">Uncharacterized protein</fullName>
    </submittedName>
</protein>
<proteinExistence type="predicted"/>
<gene>
    <name evidence="1" type="ORF">F5148DRAFT_1151058</name>
</gene>
<keyword evidence="2" id="KW-1185">Reference proteome</keyword>
<name>A0ACC0U1L9_9AGAM</name>
<accession>A0ACC0U1L9</accession>